<dbReference type="Pfam" id="PF00072">
    <property type="entry name" value="Response_reg"/>
    <property type="match status" value="1"/>
</dbReference>
<evidence type="ECO:0000256" key="6">
    <source>
        <dbReference type="ARBA" id="ARBA00023163"/>
    </source>
</evidence>
<evidence type="ECO:0000256" key="3">
    <source>
        <dbReference type="ARBA" id="ARBA00022840"/>
    </source>
</evidence>
<evidence type="ECO:0000313" key="10">
    <source>
        <dbReference type="EMBL" id="TCS69721.1"/>
    </source>
</evidence>
<dbReference type="GO" id="GO:0000160">
    <property type="term" value="P:phosphorelay signal transduction system"/>
    <property type="evidence" value="ECO:0007669"/>
    <property type="project" value="UniProtKB-KW"/>
</dbReference>
<evidence type="ECO:0000256" key="5">
    <source>
        <dbReference type="ARBA" id="ARBA00023015"/>
    </source>
</evidence>
<dbReference type="InterPro" id="IPR009057">
    <property type="entry name" value="Homeodomain-like_sf"/>
</dbReference>
<evidence type="ECO:0000259" key="9">
    <source>
        <dbReference type="PROSITE" id="PS50110"/>
    </source>
</evidence>
<dbReference type="PROSITE" id="PS50045">
    <property type="entry name" value="SIGMA54_INTERACT_4"/>
    <property type="match status" value="1"/>
</dbReference>
<feature type="domain" description="Response regulatory" evidence="9">
    <location>
        <begin position="3"/>
        <end position="118"/>
    </location>
</feature>
<accession>A0A4R3JRL3</accession>
<feature type="domain" description="Sigma-54 factor interaction" evidence="8">
    <location>
        <begin position="133"/>
        <end position="329"/>
    </location>
</feature>
<dbReference type="OrthoDB" id="9808843at2"/>
<evidence type="ECO:0000256" key="1">
    <source>
        <dbReference type="ARBA" id="ARBA00022553"/>
    </source>
</evidence>
<dbReference type="Gene3D" id="3.40.50.300">
    <property type="entry name" value="P-loop containing nucleotide triphosphate hydrolases"/>
    <property type="match status" value="1"/>
</dbReference>
<dbReference type="Pfam" id="PF25601">
    <property type="entry name" value="AAA_lid_14"/>
    <property type="match status" value="1"/>
</dbReference>
<keyword evidence="1 7" id="KW-0597">Phosphoprotein</keyword>
<dbReference type="InterPro" id="IPR002078">
    <property type="entry name" value="Sigma_54_int"/>
</dbReference>
<dbReference type="GO" id="GO:0043565">
    <property type="term" value="F:sequence-specific DNA binding"/>
    <property type="evidence" value="ECO:0007669"/>
    <property type="project" value="InterPro"/>
</dbReference>
<evidence type="ECO:0000259" key="8">
    <source>
        <dbReference type="PROSITE" id="PS50045"/>
    </source>
</evidence>
<dbReference type="InterPro" id="IPR058031">
    <property type="entry name" value="AAA_lid_NorR"/>
</dbReference>
<dbReference type="CDD" id="cd17550">
    <property type="entry name" value="REC_NtrX-like"/>
    <property type="match status" value="1"/>
</dbReference>
<dbReference type="Proteomes" id="UP000295135">
    <property type="component" value="Unassembled WGS sequence"/>
</dbReference>
<dbReference type="FunFam" id="3.40.50.2300:FF:000018">
    <property type="entry name" value="DNA-binding transcriptional regulator NtrC"/>
    <property type="match status" value="1"/>
</dbReference>
<dbReference type="RefSeq" id="WP_126457963.1">
    <property type="nucleotide sequence ID" value="NZ_AP018721.1"/>
</dbReference>
<dbReference type="SUPFAM" id="SSF52540">
    <property type="entry name" value="P-loop containing nucleoside triphosphate hydrolases"/>
    <property type="match status" value="1"/>
</dbReference>
<proteinExistence type="predicted"/>
<sequence>MSEILVVDDEAGIRELMREILEDEGYEVRLAENGQAARQERLAKEPSLVLLDIWMPDVDGITLLKEWSADGLLTMPVVIMSGHGTIHTAVEATRLGAFDYLEKPVPYNHLIDTVARALKAQGPAPTPSFNLDGLGSSPAIQNLAQRLKQVATVDSPLLVTAESGAGAEACARFLHVPGTPWFVPESMSDLAERPIDWLNQAKGGLLFLREVAELTPMQQKGLLLLLSRRREFNVRIVCASAQNLAQKALEGGYSKDLYNALTQAAVRVPPLREHKEDIPALAQAELAKVVQEQGLPPRRFSEAALAALNQFTWPGNIDELRARVRSLATTALNEEIDVDEVAAQMGDSRAEEKAVADLNLDMPLKDAREIFERRYLEALLGSCGGNMTRVAEKSGLERTHLYRKLKQLGIQLPAKKEA</sequence>
<evidence type="ECO:0000256" key="2">
    <source>
        <dbReference type="ARBA" id="ARBA00022741"/>
    </source>
</evidence>
<dbReference type="SUPFAM" id="SSF52172">
    <property type="entry name" value="CheY-like"/>
    <property type="match status" value="1"/>
</dbReference>
<dbReference type="PANTHER" id="PTHR32071">
    <property type="entry name" value="TRANSCRIPTIONAL REGULATORY PROTEIN"/>
    <property type="match status" value="1"/>
</dbReference>
<dbReference type="Pfam" id="PF14532">
    <property type="entry name" value="Sigma54_activ_2"/>
    <property type="match status" value="1"/>
</dbReference>
<dbReference type="Gene3D" id="1.10.8.60">
    <property type="match status" value="1"/>
</dbReference>
<reference evidence="10 11" key="1">
    <citation type="submission" date="2019-03" db="EMBL/GenBank/DDBJ databases">
        <title>Genomic Encyclopedia of Type Strains, Phase IV (KMG-IV): sequencing the most valuable type-strain genomes for metagenomic binning, comparative biology and taxonomic classification.</title>
        <authorList>
            <person name="Goeker M."/>
        </authorList>
    </citation>
    <scope>NUCLEOTIDE SEQUENCE [LARGE SCALE GENOMIC DNA]</scope>
    <source>
        <strain evidence="10 11">DSM 103923</strain>
    </source>
</reference>
<dbReference type="InterPro" id="IPR002197">
    <property type="entry name" value="HTH_Fis"/>
</dbReference>
<keyword evidence="3" id="KW-0067">ATP-binding</keyword>
<feature type="modified residue" description="4-aspartylphosphate" evidence="7">
    <location>
        <position position="52"/>
    </location>
</feature>
<dbReference type="AlphaFoldDB" id="A0A4R3JRL3"/>
<gene>
    <name evidence="10" type="ORF">EDC61_11919</name>
</gene>
<evidence type="ECO:0000256" key="4">
    <source>
        <dbReference type="ARBA" id="ARBA00023012"/>
    </source>
</evidence>
<dbReference type="Gene3D" id="1.10.10.60">
    <property type="entry name" value="Homeodomain-like"/>
    <property type="match status" value="1"/>
</dbReference>
<keyword evidence="11" id="KW-1185">Reference proteome</keyword>
<keyword evidence="6" id="KW-0804">Transcription</keyword>
<dbReference type="InterPro" id="IPR011006">
    <property type="entry name" value="CheY-like_superfamily"/>
</dbReference>
<dbReference type="PROSITE" id="PS50110">
    <property type="entry name" value="RESPONSE_REGULATORY"/>
    <property type="match status" value="1"/>
</dbReference>
<dbReference type="PANTHER" id="PTHR32071:SF17">
    <property type="entry name" value="TRANSCRIPTIONAL REGULATOR (NTRC FAMILY)"/>
    <property type="match status" value="1"/>
</dbReference>
<evidence type="ECO:0000313" key="11">
    <source>
        <dbReference type="Proteomes" id="UP000295135"/>
    </source>
</evidence>
<dbReference type="SMART" id="SM00448">
    <property type="entry name" value="REC"/>
    <property type="match status" value="1"/>
</dbReference>
<keyword evidence="5" id="KW-0805">Transcription regulation</keyword>
<evidence type="ECO:0000256" key="7">
    <source>
        <dbReference type="PROSITE-ProRule" id="PRU00169"/>
    </source>
</evidence>
<keyword evidence="2" id="KW-0547">Nucleotide-binding</keyword>
<keyword evidence="10" id="KW-0238">DNA-binding</keyword>
<dbReference type="GO" id="GO:0005524">
    <property type="term" value="F:ATP binding"/>
    <property type="evidence" value="ECO:0007669"/>
    <property type="project" value="UniProtKB-KW"/>
</dbReference>
<name>A0A4R3JRL3_9PROT</name>
<dbReference type="InterPro" id="IPR027417">
    <property type="entry name" value="P-loop_NTPase"/>
</dbReference>
<dbReference type="EMBL" id="SLZY01000019">
    <property type="protein sequence ID" value="TCS69721.1"/>
    <property type="molecule type" value="Genomic_DNA"/>
</dbReference>
<dbReference type="Gene3D" id="3.40.50.2300">
    <property type="match status" value="1"/>
</dbReference>
<protein>
    <submittedName>
        <fullName evidence="10">DNA-binding NtrC family response regulator</fullName>
    </submittedName>
</protein>
<dbReference type="InterPro" id="IPR001789">
    <property type="entry name" value="Sig_transdc_resp-reg_receiver"/>
</dbReference>
<dbReference type="SUPFAM" id="SSF46689">
    <property type="entry name" value="Homeodomain-like"/>
    <property type="match status" value="1"/>
</dbReference>
<dbReference type="PRINTS" id="PR01590">
    <property type="entry name" value="HTHFIS"/>
</dbReference>
<keyword evidence="4" id="KW-0902">Two-component regulatory system</keyword>
<comment type="caution">
    <text evidence="10">The sequence shown here is derived from an EMBL/GenBank/DDBJ whole genome shotgun (WGS) entry which is preliminary data.</text>
</comment>
<dbReference type="Pfam" id="PF02954">
    <property type="entry name" value="HTH_8"/>
    <property type="match status" value="1"/>
</dbReference>
<organism evidence="10 11">
    <name type="scientific">Sulfuritortus calidifontis</name>
    <dbReference type="NCBI Taxonomy" id="1914471"/>
    <lineage>
        <taxon>Bacteria</taxon>
        <taxon>Pseudomonadati</taxon>
        <taxon>Pseudomonadota</taxon>
        <taxon>Betaproteobacteria</taxon>
        <taxon>Nitrosomonadales</taxon>
        <taxon>Thiobacillaceae</taxon>
        <taxon>Sulfuritortus</taxon>
    </lineage>
</organism>
<dbReference type="GO" id="GO:0006355">
    <property type="term" value="P:regulation of DNA-templated transcription"/>
    <property type="evidence" value="ECO:0007669"/>
    <property type="project" value="InterPro"/>
</dbReference>